<evidence type="ECO:0000256" key="6">
    <source>
        <dbReference type="ARBA" id="ARBA00022618"/>
    </source>
</evidence>
<organism evidence="18 19">
    <name type="scientific">Candidatus Buchananbacteria bacterium RIFCSPLOWO2_01_FULL_39_33</name>
    <dbReference type="NCBI Taxonomy" id="1797543"/>
    <lineage>
        <taxon>Bacteria</taxon>
        <taxon>Candidatus Buchananiibacteriota</taxon>
    </lineage>
</organism>
<proteinExistence type="inferred from homology"/>
<dbReference type="EC" id="6.3.2.8" evidence="3 14"/>
<dbReference type="UniPathway" id="UPA00219"/>
<comment type="pathway">
    <text evidence="2 14">Cell wall biogenesis; peptidoglycan biosynthesis.</text>
</comment>
<evidence type="ECO:0000256" key="3">
    <source>
        <dbReference type="ARBA" id="ARBA00012211"/>
    </source>
</evidence>
<dbReference type="GO" id="GO:0005524">
    <property type="term" value="F:ATP binding"/>
    <property type="evidence" value="ECO:0007669"/>
    <property type="project" value="UniProtKB-UniRule"/>
</dbReference>
<evidence type="ECO:0000259" key="17">
    <source>
        <dbReference type="Pfam" id="PF08245"/>
    </source>
</evidence>
<dbReference type="GO" id="GO:0051301">
    <property type="term" value="P:cell division"/>
    <property type="evidence" value="ECO:0007669"/>
    <property type="project" value="UniProtKB-KW"/>
</dbReference>
<keyword evidence="6 14" id="KW-0132">Cell division</keyword>
<keyword evidence="8 14" id="KW-0067">ATP-binding</keyword>
<sequence length="462" mass="51201">MFHNSNKLIMINLSKINKIHFIGIGGIGLSAAARILNQLGKEVSGSDAVESEITVQLEKEGINVFISQEADNVPLKADLVAYTVAIGEENLERQRAAELSIPQMTYPELLGLLMAGQFGIGVSGTDGKTTTTAMIGKIFLAADLDPTIVIGSKVDYLGGNSCLGQDKYFIFESDEYKKAFHNYQPQIAAITNIRADHLDVYKDLEEIKSAFAYYLKKVPEDGLIIINNDDANSLEVISDVKAKIITYAIDTDADLKAADISYEDGRQKFKVLRNNEVLGEVRLIIPGRYNVYNALAAIAVALAEGIDFSVITKALADFKGAWRRFEKLGDKNGTEIITDYAHTPEGLKQVIKATYEFYPQNRILFVFQPHQYNRTKNFFDDFVLALKTAEDVIITDIFYVRGRENPDDFDVNSKFLANQAGVAYGGNLTETEKLLKKKIGDFDVIMLIGAGDIYNLAKDLLK</sequence>
<dbReference type="GO" id="GO:0008360">
    <property type="term" value="P:regulation of cell shape"/>
    <property type="evidence" value="ECO:0007669"/>
    <property type="project" value="UniProtKB-KW"/>
</dbReference>
<comment type="subcellular location">
    <subcellularLocation>
        <location evidence="1 14">Cytoplasm</location>
    </subcellularLocation>
</comment>
<evidence type="ECO:0000256" key="13">
    <source>
        <dbReference type="ARBA" id="ARBA00047833"/>
    </source>
</evidence>
<evidence type="ECO:0000256" key="4">
    <source>
        <dbReference type="ARBA" id="ARBA00022490"/>
    </source>
</evidence>
<dbReference type="GO" id="GO:0009252">
    <property type="term" value="P:peptidoglycan biosynthetic process"/>
    <property type="evidence" value="ECO:0007669"/>
    <property type="project" value="UniProtKB-UniRule"/>
</dbReference>
<dbReference type="Gene3D" id="3.40.1190.10">
    <property type="entry name" value="Mur-like, catalytic domain"/>
    <property type="match status" value="1"/>
</dbReference>
<dbReference type="Pfam" id="PF01225">
    <property type="entry name" value="Mur_ligase"/>
    <property type="match status" value="1"/>
</dbReference>
<dbReference type="PANTHER" id="PTHR43445">
    <property type="entry name" value="UDP-N-ACETYLMURAMATE--L-ALANINE LIGASE-RELATED"/>
    <property type="match status" value="1"/>
</dbReference>
<evidence type="ECO:0000256" key="9">
    <source>
        <dbReference type="ARBA" id="ARBA00022960"/>
    </source>
</evidence>
<evidence type="ECO:0000313" key="19">
    <source>
        <dbReference type="Proteomes" id="UP000177376"/>
    </source>
</evidence>
<protein>
    <recommendedName>
        <fullName evidence="3 14">UDP-N-acetylmuramate--L-alanine ligase</fullName>
        <ecNumber evidence="3 14">6.3.2.8</ecNumber>
    </recommendedName>
    <alternativeName>
        <fullName evidence="14">UDP-N-acetylmuramoyl-L-alanine synthetase</fullName>
    </alternativeName>
</protein>
<name>A0A1G1YGQ2_9BACT</name>
<dbReference type="Gene3D" id="3.40.50.720">
    <property type="entry name" value="NAD(P)-binding Rossmann-like Domain"/>
    <property type="match status" value="1"/>
</dbReference>
<dbReference type="InterPro" id="IPR005758">
    <property type="entry name" value="UDP-N-AcMur_Ala_ligase_MurC"/>
</dbReference>
<evidence type="ECO:0000259" key="16">
    <source>
        <dbReference type="Pfam" id="PF02875"/>
    </source>
</evidence>
<comment type="caution">
    <text evidence="18">The sequence shown here is derived from an EMBL/GenBank/DDBJ whole genome shotgun (WGS) entry which is preliminary data.</text>
</comment>
<reference evidence="18 19" key="1">
    <citation type="journal article" date="2016" name="Nat. Commun.">
        <title>Thousands of microbial genomes shed light on interconnected biogeochemical processes in an aquifer system.</title>
        <authorList>
            <person name="Anantharaman K."/>
            <person name="Brown C.T."/>
            <person name="Hug L.A."/>
            <person name="Sharon I."/>
            <person name="Castelle C.J."/>
            <person name="Probst A.J."/>
            <person name="Thomas B.C."/>
            <person name="Singh A."/>
            <person name="Wilkins M.J."/>
            <person name="Karaoz U."/>
            <person name="Brodie E.L."/>
            <person name="Williams K.H."/>
            <person name="Hubbard S.S."/>
            <person name="Banfield J.F."/>
        </authorList>
    </citation>
    <scope>NUCLEOTIDE SEQUENCE [LARGE SCALE GENOMIC DNA]</scope>
</reference>
<comment type="similarity">
    <text evidence="14">Belongs to the MurCDEF family.</text>
</comment>
<dbReference type="InterPro" id="IPR000713">
    <property type="entry name" value="Mur_ligase_N"/>
</dbReference>
<comment type="function">
    <text evidence="14">Cell wall formation.</text>
</comment>
<dbReference type="GO" id="GO:0005737">
    <property type="term" value="C:cytoplasm"/>
    <property type="evidence" value="ECO:0007669"/>
    <property type="project" value="UniProtKB-SubCell"/>
</dbReference>
<dbReference type="InterPro" id="IPR050061">
    <property type="entry name" value="MurCDEF_pg_biosynth"/>
</dbReference>
<feature type="domain" description="Mur ligase central" evidence="17">
    <location>
        <begin position="122"/>
        <end position="301"/>
    </location>
</feature>
<evidence type="ECO:0000256" key="5">
    <source>
        <dbReference type="ARBA" id="ARBA00022598"/>
    </source>
</evidence>
<keyword evidence="4 14" id="KW-0963">Cytoplasm</keyword>
<evidence type="ECO:0000256" key="8">
    <source>
        <dbReference type="ARBA" id="ARBA00022840"/>
    </source>
</evidence>
<dbReference type="Pfam" id="PF02875">
    <property type="entry name" value="Mur_ligase_C"/>
    <property type="match status" value="1"/>
</dbReference>
<dbReference type="GO" id="GO:0071555">
    <property type="term" value="P:cell wall organization"/>
    <property type="evidence" value="ECO:0007669"/>
    <property type="project" value="UniProtKB-KW"/>
</dbReference>
<dbReference type="SUPFAM" id="SSF53244">
    <property type="entry name" value="MurD-like peptide ligases, peptide-binding domain"/>
    <property type="match status" value="1"/>
</dbReference>
<dbReference type="Gene3D" id="3.90.190.20">
    <property type="entry name" value="Mur ligase, C-terminal domain"/>
    <property type="match status" value="1"/>
</dbReference>
<evidence type="ECO:0000256" key="7">
    <source>
        <dbReference type="ARBA" id="ARBA00022741"/>
    </source>
</evidence>
<feature type="domain" description="Mur ligase N-terminal catalytic" evidence="15">
    <location>
        <begin position="18"/>
        <end position="116"/>
    </location>
</feature>
<keyword evidence="9 14" id="KW-0133">Cell shape</keyword>
<evidence type="ECO:0000256" key="14">
    <source>
        <dbReference type="HAMAP-Rule" id="MF_00046"/>
    </source>
</evidence>
<keyword evidence="10 14" id="KW-0573">Peptidoglycan synthesis</keyword>
<evidence type="ECO:0000259" key="15">
    <source>
        <dbReference type="Pfam" id="PF01225"/>
    </source>
</evidence>
<dbReference type="InterPro" id="IPR013221">
    <property type="entry name" value="Mur_ligase_cen"/>
</dbReference>
<dbReference type="HAMAP" id="MF_00046">
    <property type="entry name" value="MurC"/>
    <property type="match status" value="1"/>
</dbReference>
<comment type="catalytic activity">
    <reaction evidence="13 14">
        <text>UDP-N-acetyl-alpha-D-muramate + L-alanine + ATP = UDP-N-acetyl-alpha-D-muramoyl-L-alanine + ADP + phosphate + H(+)</text>
        <dbReference type="Rhea" id="RHEA:23372"/>
        <dbReference type="ChEBI" id="CHEBI:15378"/>
        <dbReference type="ChEBI" id="CHEBI:30616"/>
        <dbReference type="ChEBI" id="CHEBI:43474"/>
        <dbReference type="ChEBI" id="CHEBI:57972"/>
        <dbReference type="ChEBI" id="CHEBI:70757"/>
        <dbReference type="ChEBI" id="CHEBI:83898"/>
        <dbReference type="ChEBI" id="CHEBI:456216"/>
        <dbReference type="EC" id="6.3.2.8"/>
    </reaction>
</comment>
<keyword evidence="7 14" id="KW-0547">Nucleotide-binding</keyword>
<accession>A0A1G1YGQ2</accession>
<dbReference type="InterPro" id="IPR036615">
    <property type="entry name" value="Mur_ligase_C_dom_sf"/>
</dbReference>
<evidence type="ECO:0000256" key="1">
    <source>
        <dbReference type="ARBA" id="ARBA00004496"/>
    </source>
</evidence>
<dbReference type="NCBIfam" id="TIGR01082">
    <property type="entry name" value="murC"/>
    <property type="match status" value="1"/>
</dbReference>
<feature type="binding site" evidence="14">
    <location>
        <begin position="124"/>
        <end position="130"/>
    </location>
    <ligand>
        <name>ATP</name>
        <dbReference type="ChEBI" id="CHEBI:30616"/>
    </ligand>
</feature>
<evidence type="ECO:0000313" key="18">
    <source>
        <dbReference type="EMBL" id="OGY51525.1"/>
    </source>
</evidence>
<dbReference type="AlphaFoldDB" id="A0A1G1YGQ2"/>
<dbReference type="SUPFAM" id="SSF53623">
    <property type="entry name" value="MurD-like peptide ligases, catalytic domain"/>
    <property type="match status" value="1"/>
</dbReference>
<evidence type="ECO:0000256" key="2">
    <source>
        <dbReference type="ARBA" id="ARBA00004752"/>
    </source>
</evidence>
<keyword evidence="11 14" id="KW-0131">Cell cycle</keyword>
<dbReference type="InterPro" id="IPR004101">
    <property type="entry name" value="Mur_ligase_C"/>
</dbReference>
<dbReference type="Pfam" id="PF08245">
    <property type="entry name" value="Mur_ligase_M"/>
    <property type="match status" value="1"/>
</dbReference>
<evidence type="ECO:0000256" key="11">
    <source>
        <dbReference type="ARBA" id="ARBA00023306"/>
    </source>
</evidence>
<feature type="domain" description="Mur ligase C-terminal" evidence="16">
    <location>
        <begin position="323"/>
        <end position="451"/>
    </location>
</feature>
<evidence type="ECO:0000256" key="12">
    <source>
        <dbReference type="ARBA" id="ARBA00023316"/>
    </source>
</evidence>
<dbReference type="EMBL" id="MHIM01000034">
    <property type="protein sequence ID" value="OGY51525.1"/>
    <property type="molecule type" value="Genomic_DNA"/>
</dbReference>
<keyword evidence="12 14" id="KW-0961">Cell wall biogenesis/degradation</keyword>
<dbReference type="PANTHER" id="PTHR43445:SF3">
    <property type="entry name" value="UDP-N-ACETYLMURAMATE--L-ALANINE LIGASE"/>
    <property type="match status" value="1"/>
</dbReference>
<evidence type="ECO:0000256" key="10">
    <source>
        <dbReference type="ARBA" id="ARBA00022984"/>
    </source>
</evidence>
<dbReference type="SUPFAM" id="SSF51984">
    <property type="entry name" value="MurCD N-terminal domain"/>
    <property type="match status" value="1"/>
</dbReference>
<dbReference type="Proteomes" id="UP000177376">
    <property type="component" value="Unassembled WGS sequence"/>
</dbReference>
<gene>
    <name evidence="14" type="primary">murC</name>
    <name evidence="18" type="ORF">A3A02_01820</name>
</gene>
<dbReference type="GO" id="GO:0008763">
    <property type="term" value="F:UDP-N-acetylmuramate-L-alanine ligase activity"/>
    <property type="evidence" value="ECO:0007669"/>
    <property type="project" value="UniProtKB-UniRule"/>
</dbReference>
<dbReference type="InterPro" id="IPR036565">
    <property type="entry name" value="Mur-like_cat_sf"/>
</dbReference>
<keyword evidence="5 14" id="KW-0436">Ligase</keyword>